<evidence type="ECO:0000256" key="1">
    <source>
        <dbReference type="ARBA" id="ARBA00008005"/>
    </source>
</evidence>
<protein>
    <recommendedName>
        <fullName evidence="5">Phage tail sheath protein</fullName>
    </recommendedName>
</protein>
<dbReference type="PANTHER" id="PTHR35861">
    <property type="match status" value="1"/>
</dbReference>
<dbReference type="InterPro" id="IPR052042">
    <property type="entry name" value="Tail_sheath_structural"/>
</dbReference>
<feature type="domain" description="Tail sheath protein C-terminal" evidence="3">
    <location>
        <begin position="234"/>
        <end position="338"/>
    </location>
</feature>
<accession>A0A450VVE1</accession>
<gene>
    <name evidence="4" type="ORF">BECKLPF1236B_GA0070989_100422</name>
</gene>
<dbReference type="EMBL" id="CAADFK010000004">
    <property type="protein sequence ID" value="VFK08759.1"/>
    <property type="molecule type" value="Genomic_DNA"/>
</dbReference>
<evidence type="ECO:0000259" key="2">
    <source>
        <dbReference type="Pfam" id="PF04984"/>
    </source>
</evidence>
<proteinExistence type="inferred from homology"/>
<name>A0A450VVE1_9GAMM</name>
<reference evidence="4" key="1">
    <citation type="submission" date="2019-02" db="EMBL/GenBank/DDBJ databases">
        <authorList>
            <person name="Gruber-Vodicka R. H."/>
            <person name="Seah K. B. B."/>
        </authorList>
    </citation>
    <scope>NUCLEOTIDE SEQUENCE</scope>
    <source>
        <strain evidence="4">BECK_S313</strain>
    </source>
</reference>
<comment type="similarity">
    <text evidence="1">Belongs to the myoviridae tail sheath protein family.</text>
</comment>
<dbReference type="Pfam" id="PF04984">
    <property type="entry name" value="Phage_sheath_1"/>
    <property type="match status" value="1"/>
</dbReference>
<dbReference type="AlphaFoldDB" id="A0A450VVE1"/>
<evidence type="ECO:0008006" key="5">
    <source>
        <dbReference type="Google" id="ProtNLM"/>
    </source>
</evidence>
<dbReference type="PANTHER" id="PTHR35861:SF1">
    <property type="entry name" value="PHAGE TAIL SHEATH PROTEIN"/>
    <property type="match status" value="1"/>
</dbReference>
<organism evidence="4">
    <name type="scientific">Candidatus Kentrum sp. LPFa</name>
    <dbReference type="NCBI Taxonomy" id="2126335"/>
    <lineage>
        <taxon>Bacteria</taxon>
        <taxon>Pseudomonadati</taxon>
        <taxon>Pseudomonadota</taxon>
        <taxon>Gammaproteobacteria</taxon>
        <taxon>Candidatus Kentrum</taxon>
    </lineage>
</organism>
<dbReference type="Gene3D" id="3.40.50.11780">
    <property type="match status" value="1"/>
</dbReference>
<feature type="domain" description="Tail sheath protein subtilisin-like" evidence="2">
    <location>
        <begin position="125"/>
        <end position="230"/>
    </location>
</feature>
<dbReference type="InterPro" id="IPR020287">
    <property type="entry name" value="Tail_sheath_C"/>
</dbReference>
<evidence type="ECO:0000313" key="4">
    <source>
        <dbReference type="EMBL" id="VFK08759.1"/>
    </source>
</evidence>
<dbReference type="InterPro" id="IPR035089">
    <property type="entry name" value="Phage_sheath_subtilisin"/>
</dbReference>
<sequence>MSVDNHDNAPTKATLKAGLTRLEKEDEPTLIVMPDATLLSLTDYKDVYVKALAQCKKLGDRFAILDVREGEVDGFRNGIGTTALMYGAAYHPYIESSLSWEYQESGVTIDLPAKAAVDGEDAIPAGTEKLNDIKAEKTALYNQIKTRLNDERVTLPPSAAIAGIYAQMDRDRGVWKAPANVSLSGVIGPVAKITHEEQEGLNVDPTAGKSINAIRAFTGKGTLVWGARTLAGNDNEWRYVSVRRLFNMIEESTQKATAFAVFEPNDANTWLKVKAMIESYLYGLWQQGALAGSSSEAAYYVNVGLGKTMTAQDVLEGRMIVEMGIAAVRPAEFIVLRFSHKMQEV</sequence>
<dbReference type="Pfam" id="PF17482">
    <property type="entry name" value="Phage_sheath_1C"/>
    <property type="match status" value="1"/>
</dbReference>
<evidence type="ECO:0000259" key="3">
    <source>
        <dbReference type="Pfam" id="PF17482"/>
    </source>
</evidence>